<gene>
    <name evidence="1" type="ORF">CSSPTR1EN2_LOCUS4351</name>
</gene>
<accession>A0ABP0TJJ2</accession>
<proteinExistence type="predicted"/>
<evidence type="ECO:0000313" key="2">
    <source>
        <dbReference type="Proteomes" id="UP001497512"/>
    </source>
</evidence>
<name>A0ABP0TJJ2_9BRYO</name>
<protein>
    <submittedName>
        <fullName evidence="1">Uncharacterized protein</fullName>
    </submittedName>
</protein>
<keyword evidence="2" id="KW-1185">Reference proteome</keyword>
<sequence>MNIMYLVYYYTIGKPMEQDLRKAFGGANVNASLAIITKLGGVQVLVMSRSYNFGALQISVSVVDSFILFHFVDFLGIFFASGISVQGENWPHKCVKSYTNAVFIYFIWNTF</sequence>
<evidence type="ECO:0000313" key="1">
    <source>
        <dbReference type="EMBL" id="CAK9198267.1"/>
    </source>
</evidence>
<dbReference type="Proteomes" id="UP001497512">
    <property type="component" value="Chromosome 12"/>
</dbReference>
<dbReference type="EMBL" id="OZ019904">
    <property type="protein sequence ID" value="CAK9198267.1"/>
    <property type="molecule type" value="Genomic_DNA"/>
</dbReference>
<feature type="non-terminal residue" evidence="1">
    <location>
        <position position="111"/>
    </location>
</feature>
<feature type="non-terminal residue" evidence="1">
    <location>
        <position position="1"/>
    </location>
</feature>
<organism evidence="1 2">
    <name type="scientific">Sphagnum troendelagicum</name>
    <dbReference type="NCBI Taxonomy" id="128251"/>
    <lineage>
        <taxon>Eukaryota</taxon>
        <taxon>Viridiplantae</taxon>
        <taxon>Streptophyta</taxon>
        <taxon>Embryophyta</taxon>
        <taxon>Bryophyta</taxon>
        <taxon>Sphagnophytina</taxon>
        <taxon>Sphagnopsida</taxon>
        <taxon>Sphagnales</taxon>
        <taxon>Sphagnaceae</taxon>
        <taxon>Sphagnum</taxon>
    </lineage>
</organism>
<reference evidence="1" key="1">
    <citation type="submission" date="2024-02" db="EMBL/GenBank/DDBJ databases">
        <authorList>
            <consortium name="ELIXIR-Norway"/>
            <consortium name="Elixir Norway"/>
        </authorList>
    </citation>
    <scope>NUCLEOTIDE SEQUENCE</scope>
</reference>